<dbReference type="GO" id="GO:0003700">
    <property type="term" value="F:DNA-binding transcription factor activity"/>
    <property type="evidence" value="ECO:0007669"/>
    <property type="project" value="InterPro"/>
</dbReference>
<dbReference type="GO" id="GO:0005829">
    <property type="term" value="C:cytosol"/>
    <property type="evidence" value="ECO:0007669"/>
    <property type="project" value="TreeGrafter"/>
</dbReference>
<proteinExistence type="predicted"/>
<keyword evidence="4" id="KW-0805">Transcription regulation</keyword>
<organism evidence="9 10">
    <name type="scientific">Mycoplasma haemofelis (strain Langford 1)</name>
    <name type="common">Haemobartonella felis</name>
    <dbReference type="NCBI Taxonomy" id="941640"/>
    <lineage>
        <taxon>Bacteria</taxon>
        <taxon>Bacillati</taxon>
        <taxon>Mycoplasmatota</taxon>
        <taxon>Mollicutes</taxon>
        <taxon>Mycoplasmataceae</taxon>
        <taxon>Mycoplasma</taxon>
    </lineage>
</organism>
<protein>
    <submittedName>
        <fullName evidence="9">Transcription termination factor N-utilization substance protein A</fullName>
    </submittedName>
</protein>
<dbReference type="Proteomes" id="UP000008637">
    <property type="component" value="Chromosome"/>
</dbReference>
<feature type="domain" description="Transcription factor NusA first KH" evidence="7">
    <location>
        <begin position="237"/>
        <end position="314"/>
    </location>
</feature>
<dbReference type="Pfam" id="PF26594">
    <property type="entry name" value="KH_NusA_2nd"/>
    <property type="match status" value="1"/>
</dbReference>
<feature type="domain" description="Transcription factor NusA N-terminal" evidence="6">
    <location>
        <begin position="11"/>
        <end position="128"/>
    </location>
</feature>
<gene>
    <name evidence="9" type="primary">nusA</name>
    <name evidence="9" type="ORF">HF1_14280</name>
</gene>
<dbReference type="InterPro" id="IPR030842">
    <property type="entry name" value="TF_NusA_bacterial"/>
</dbReference>
<name>E8ZJW5_MYCHL</name>
<dbReference type="GO" id="GO:0031564">
    <property type="term" value="P:transcription antitermination"/>
    <property type="evidence" value="ECO:0007669"/>
    <property type="project" value="InterPro"/>
</dbReference>
<evidence type="ECO:0000259" key="6">
    <source>
        <dbReference type="Pfam" id="PF08529"/>
    </source>
</evidence>
<evidence type="ECO:0000256" key="3">
    <source>
        <dbReference type="ARBA" id="ARBA00022884"/>
    </source>
</evidence>
<dbReference type="InterPro" id="IPR015946">
    <property type="entry name" value="KH_dom-like_a/b"/>
</dbReference>
<evidence type="ECO:0000256" key="2">
    <source>
        <dbReference type="ARBA" id="ARBA00022490"/>
    </source>
</evidence>
<keyword evidence="1" id="KW-0806">Transcription termination</keyword>
<dbReference type="InterPro" id="IPR025249">
    <property type="entry name" value="TF_NusA_KH_1st"/>
</dbReference>
<dbReference type="OrthoDB" id="9807233at2"/>
<evidence type="ECO:0000313" key="9">
    <source>
        <dbReference type="EMBL" id="CBY93436.1"/>
    </source>
</evidence>
<keyword evidence="10" id="KW-1185">Reference proteome</keyword>
<evidence type="ECO:0000313" key="10">
    <source>
        <dbReference type="Proteomes" id="UP000008637"/>
    </source>
</evidence>
<keyword evidence="5" id="KW-0804">Transcription</keyword>
<dbReference type="InterPro" id="IPR036555">
    <property type="entry name" value="NusA_N_sf"/>
</dbReference>
<evidence type="ECO:0000256" key="4">
    <source>
        <dbReference type="ARBA" id="ARBA00023015"/>
    </source>
</evidence>
<dbReference type="GO" id="GO:0006353">
    <property type="term" value="P:DNA-templated transcription termination"/>
    <property type="evidence" value="ECO:0007669"/>
    <property type="project" value="UniProtKB-KW"/>
</dbReference>
<dbReference type="SUPFAM" id="SSF54814">
    <property type="entry name" value="Prokaryotic type KH domain (KH-domain type II)"/>
    <property type="match status" value="2"/>
</dbReference>
<reference evidence="9 10" key="1">
    <citation type="journal article" date="2011" name="J. Bacteriol.">
        <title>Complete genome sequence of Mycoplasma haemofelis, a hemotropic mycoplasma.</title>
        <authorList>
            <person name="Barker E.N."/>
            <person name="Helps C.R."/>
            <person name="Peters I.R."/>
            <person name="Darby A.C."/>
            <person name="Radford A.D."/>
            <person name="Tasker S."/>
        </authorList>
    </citation>
    <scope>NUCLEOTIDE SEQUENCE [LARGE SCALE GENOMIC DNA]</scope>
    <source>
        <strain evidence="9 10">Langford 1</strain>
    </source>
</reference>
<dbReference type="InterPro" id="IPR013735">
    <property type="entry name" value="TF_NusA_N"/>
</dbReference>
<dbReference type="SUPFAM" id="SSF69705">
    <property type="entry name" value="Transcription factor NusA, N-terminal domain"/>
    <property type="match status" value="1"/>
</dbReference>
<accession>E8ZJW5</accession>
<evidence type="ECO:0000256" key="5">
    <source>
        <dbReference type="ARBA" id="ARBA00023163"/>
    </source>
</evidence>
<feature type="domain" description="NusA-like second KH" evidence="8">
    <location>
        <begin position="337"/>
        <end position="382"/>
    </location>
</feature>
<dbReference type="HOGENOM" id="CLU_029242_2_2_14"/>
<keyword evidence="2" id="KW-0963">Cytoplasm</keyword>
<evidence type="ECO:0000256" key="1">
    <source>
        <dbReference type="ARBA" id="ARBA00022472"/>
    </source>
</evidence>
<dbReference type="InterPro" id="IPR009019">
    <property type="entry name" value="KH_sf_prok-type"/>
</dbReference>
<dbReference type="KEGG" id="mha:HF1_14280"/>
<dbReference type="AlphaFoldDB" id="E8ZJW5"/>
<evidence type="ECO:0000259" key="7">
    <source>
        <dbReference type="Pfam" id="PF13184"/>
    </source>
</evidence>
<sequence>MKIRKQGDRTLLSLVSAVGEKYDLSPETVARLLEDTFRSVFLKEYPDNIIDVDVDLKKAKIEIWRHLRVVTDDYYNGEGNEDDETLIPVSKLASLPNTSKNPSSPKVGDTVFQEVDIESFDDKIANNIQFYFKKLTESEVSRSICQKWTPFHGKVVEGVIEEIIENRDDRTIKKIIVSLEAPDKTIAKGVIFRSDLVWIDGPNGTRIYENLVLGNTYLFYVKEISEVNVHLPIFLSRTDSEITKHVMAKHISEISEGKVEIKAIARIAGFKSKVLVHSNDPNIDAVGCCIGPKGERLKVISRELLNEKIDVILWNEDPVQNVINSFVTGKILGYRLEDENEITLVATLDNLLSCIGKRGSNTKLVYMLTGWKINLKTIQEAKDEGIDYVAIDDDKFTNSNKISDRIFKMHLKKNVDVLQKFHSNKSVDDDEG</sequence>
<dbReference type="PANTHER" id="PTHR22648:SF0">
    <property type="entry name" value="TRANSCRIPTION TERMINATION_ANTITERMINATION PROTEIN NUSA"/>
    <property type="match status" value="1"/>
</dbReference>
<dbReference type="Pfam" id="PF13184">
    <property type="entry name" value="KH_NusA_1st"/>
    <property type="match status" value="1"/>
</dbReference>
<dbReference type="PANTHER" id="PTHR22648">
    <property type="entry name" value="TRANSCRIPTION TERMINATION FACTOR NUSA"/>
    <property type="match status" value="1"/>
</dbReference>
<dbReference type="Pfam" id="PF08529">
    <property type="entry name" value="NusA_N"/>
    <property type="match status" value="1"/>
</dbReference>
<dbReference type="GO" id="GO:0003723">
    <property type="term" value="F:RNA binding"/>
    <property type="evidence" value="ECO:0007669"/>
    <property type="project" value="UniProtKB-KW"/>
</dbReference>
<dbReference type="Gene3D" id="3.30.1480.10">
    <property type="entry name" value="NusA, N-terminal domain"/>
    <property type="match status" value="1"/>
</dbReference>
<evidence type="ECO:0000259" key="8">
    <source>
        <dbReference type="Pfam" id="PF26594"/>
    </source>
</evidence>
<keyword evidence="3" id="KW-0694">RNA-binding</keyword>
<dbReference type="Gene3D" id="3.30.300.20">
    <property type="match status" value="2"/>
</dbReference>
<dbReference type="EMBL" id="FR773153">
    <property type="protein sequence ID" value="CBY93436.1"/>
    <property type="molecule type" value="Genomic_DNA"/>
</dbReference>
<dbReference type="InterPro" id="IPR058582">
    <property type="entry name" value="KH_NusA_2nd"/>
</dbReference>